<keyword evidence="8" id="KW-0449">Lipoprotein</keyword>
<evidence type="ECO:0000256" key="4">
    <source>
        <dbReference type="ARBA" id="ARBA00022692"/>
    </source>
</evidence>
<feature type="transmembrane region" description="Helical" evidence="7">
    <location>
        <begin position="197"/>
        <end position="215"/>
    </location>
</feature>
<evidence type="ECO:0000256" key="7">
    <source>
        <dbReference type="HAMAP-Rule" id="MF_01147"/>
    </source>
</evidence>
<dbReference type="EC" id="2.5.1.145" evidence="7"/>
<keyword evidence="2 7" id="KW-1003">Cell membrane</keyword>
<keyword evidence="3 7" id="KW-0808">Transferase</keyword>
<dbReference type="GO" id="GO:0005886">
    <property type="term" value="C:plasma membrane"/>
    <property type="evidence" value="ECO:0007669"/>
    <property type="project" value="UniProtKB-SubCell"/>
</dbReference>
<dbReference type="Pfam" id="PF01790">
    <property type="entry name" value="LGT"/>
    <property type="match status" value="1"/>
</dbReference>
<keyword evidence="6 7" id="KW-0472">Membrane</keyword>
<dbReference type="PROSITE" id="PS01311">
    <property type="entry name" value="LGT"/>
    <property type="match status" value="1"/>
</dbReference>
<dbReference type="EMBL" id="MFSU01000052">
    <property type="protein sequence ID" value="OGI47565.1"/>
    <property type="molecule type" value="Genomic_DNA"/>
</dbReference>
<feature type="transmembrane region" description="Helical" evidence="7">
    <location>
        <begin position="55"/>
        <end position="75"/>
    </location>
</feature>
<dbReference type="UniPathway" id="UPA00664"/>
<dbReference type="InterPro" id="IPR001640">
    <property type="entry name" value="Lgt"/>
</dbReference>
<evidence type="ECO:0000313" key="8">
    <source>
        <dbReference type="EMBL" id="OGI47565.1"/>
    </source>
</evidence>
<evidence type="ECO:0000256" key="6">
    <source>
        <dbReference type="ARBA" id="ARBA00023136"/>
    </source>
</evidence>
<dbReference type="NCBIfam" id="TIGR00544">
    <property type="entry name" value="lgt"/>
    <property type="match status" value="1"/>
</dbReference>
<feature type="transmembrane region" description="Helical" evidence="7">
    <location>
        <begin position="227"/>
        <end position="253"/>
    </location>
</feature>
<feature type="transmembrane region" description="Helical" evidence="7">
    <location>
        <begin position="87"/>
        <end position="112"/>
    </location>
</feature>
<name>A0A1F6TR71_9PROT</name>
<dbReference type="PANTHER" id="PTHR30589:SF0">
    <property type="entry name" value="PHOSPHATIDYLGLYCEROL--PROLIPOPROTEIN DIACYLGLYCERYL TRANSFERASE"/>
    <property type="match status" value="1"/>
</dbReference>
<evidence type="ECO:0000256" key="2">
    <source>
        <dbReference type="ARBA" id="ARBA00022475"/>
    </source>
</evidence>
<dbReference type="HAMAP" id="MF_01147">
    <property type="entry name" value="Lgt"/>
    <property type="match status" value="1"/>
</dbReference>
<comment type="pathway">
    <text evidence="7">Protein modification; lipoprotein biosynthesis (diacylglyceryl transfer).</text>
</comment>
<evidence type="ECO:0000313" key="9">
    <source>
        <dbReference type="Proteomes" id="UP000178885"/>
    </source>
</evidence>
<keyword evidence="4 7" id="KW-0812">Transmembrane</keyword>
<feature type="transmembrane region" description="Helical" evidence="7">
    <location>
        <begin position="18"/>
        <end position="35"/>
    </location>
</feature>
<dbReference type="GO" id="GO:0008961">
    <property type="term" value="F:phosphatidylglycerol-prolipoprotein diacylglyceryl transferase activity"/>
    <property type="evidence" value="ECO:0007669"/>
    <property type="project" value="UniProtKB-UniRule"/>
</dbReference>
<evidence type="ECO:0000256" key="1">
    <source>
        <dbReference type="ARBA" id="ARBA00007150"/>
    </source>
</evidence>
<accession>A0A1F6TR71</accession>
<comment type="function">
    <text evidence="7">Catalyzes the transfer of the diacylglyceryl group from phosphatidylglycerol to the sulfhydryl group of the N-terminal cysteine of a prolipoprotein, the first step in the formation of mature lipoproteins.</text>
</comment>
<reference evidence="8 9" key="1">
    <citation type="journal article" date="2016" name="Nat. Commun.">
        <title>Thousands of microbial genomes shed light on interconnected biogeochemical processes in an aquifer system.</title>
        <authorList>
            <person name="Anantharaman K."/>
            <person name="Brown C.T."/>
            <person name="Hug L.A."/>
            <person name="Sharon I."/>
            <person name="Castelle C.J."/>
            <person name="Probst A.J."/>
            <person name="Thomas B.C."/>
            <person name="Singh A."/>
            <person name="Wilkins M.J."/>
            <person name="Karaoz U."/>
            <person name="Brodie E.L."/>
            <person name="Williams K.H."/>
            <person name="Hubbard S.S."/>
            <person name="Banfield J.F."/>
        </authorList>
    </citation>
    <scope>NUCLEOTIDE SEQUENCE [LARGE SCALE GENOMIC DNA]</scope>
</reference>
<comment type="subcellular location">
    <subcellularLocation>
        <location evidence="7">Cell membrane</location>
        <topology evidence="7">Multi-pass membrane protein</topology>
    </subcellularLocation>
</comment>
<feature type="transmembrane region" description="Helical" evidence="7">
    <location>
        <begin position="119"/>
        <end position="139"/>
    </location>
</feature>
<dbReference type="AlphaFoldDB" id="A0A1F6TR71"/>
<organism evidence="8 9">
    <name type="scientific">Candidatus Muproteobacteria bacterium RBG_16_65_34</name>
    <dbReference type="NCBI Taxonomy" id="1817760"/>
    <lineage>
        <taxon>Bacteria</taxon>
        <taxon>Pseudomonadati</taxon>
        <taxon>Pseudomonadota</taxon>
        <taxon>Candidatus Muproteobacteria</taxon>
    </lineage>
</organism>
<dbReference type="Proteomes" id="UP000178885">
    <property type="component" value="Unassembled WGS sequence"/>
</dbReference>
<dbReference type="GO" id="GO:0042158">
    <property type="term" value="P:lipoprotein biosynthetic process"/>
    <property type="evidence" value="ECO:0007669"/>
    <property type="project" value="UniProtKB-UniRule"/>
</dbReference>
<comment type="caution">
    <text evidence="8">The sequence shown here is derived from an EMBL/GenBank/DDBJ whole genome shotgun (WGS) entry which is preliminary data.</text>
</comment>
<gene>
    <name evidence="7" type="primary">lgt</name>
    <name evidence="8" type="ORF">A2151_04385</name>
</gene>
<sequence>MIAPDIDPVALQLGPLKIHWYGVMYLVGFLGGWWLGVYRAKRPGSGWQPNEISDLLFYLALGVILGGRLGYTLFYNLPYYLKHPLEVFFLWTGGMSFHGGLLGVILAMWLYARKTQRGFFAVADFVAPLVPLGLGAGRIGNFINQELWGKATDLPWGMVFRTGGPLPRHPSQLYEFALEGVALFAILWLYSARPRPTAAVSGLFLACYGVFRFAVELVREPDVQLGYLAFGWVTMGQVLSLPMILLGAGLIWWGRHR</sequence>
<protein>
    <recommendedName>
        <fullName evidence="7">Phosphatidylglycerol--prolipoprotein diacylglyceryl transferase</fullName>
        <ecNumber evidence="7">2.5.1.145</ecNumber>
    </recommendedName>
</protein>
<feature type="transmembrane region" description="Helical" evidence="7">
    <location>
        <begin position="173"/>
        <end position="190"/>
    </location>
</feature>
<comment type="similarity">
    <text evidence="1 7">Belongs to the Lgt family.</text>
</comment>
<evidence type="ECO:0000256" key="3">
    <source>
        <dbReference type="ARBA" id="ARBA00022679"/>
    </source>
</evidence>
<keyword evidence="5 7" id="KW-1133">Transmembrane helix</keyword>
<feature type="binding site" evidence="7">
    <location>
        <position position="138"/>
    </location>
    <ligand>
        <name>a 1,2-diacyl-sn-glycero-3-phospho-(1'-sn-glycerol)</name>
        <dbReference type="ChEBI" id="CHEBI:64716"/>
    </ligand>
</feature>
<evidence type="ECO:0000256" key="5">
    <source>
        <dbReference type="ARBA" id="ARBA00022989"/>
    </source>
</evidence>
<comment type="catalytic activity">
    <reaction evidence="7">
        <text>L-cysteinyl-[prolipoprotein] + a 1,2-diacyl-sn-glycero-3-phospho-(1'-sn-glycerol) = an S-1,2-diacyl-sn-glyceryl-L-cysteinyl-[prolipoprotein] + sn-glycerol 1-phosphate + H(+)</text>
        <dbReference type="Rhea" id="RHEA:56712"/>
        <dbReference type="Rhea" id="RHEA-COMP:14679"/>
        <dbReference type="Rhea" id="RHEA-COMP:14680"/>
        <dbReference type="ChEBI" id="CHEBI:15378"/>
        <dbReference type="ChEBI" id="CHEBI:29950"/>
        <dbReference type="ChEBI" id="CHEBI:57685"/>
        <dbReference type="ChEBI" id="CHEBI:64716"/>
        <dbReference type="ChEBI" id="CHEBI:140658"/>
        <dbReference type="EC" id="2.5.1.145"/>
    </reaction>
</comment>
<dbReference type="STRING" id="1817760.A2151_04385"/>
<dbReference type="PANTHER" id="PTHR30589">
    <property type="entry name" value="PROLIPOPROTEIN DIACYLGLYCERYL TRANSFERASE"/>
    <property type="match status" value="1"/>
</dbReference>
<proteinExistence type="inferred from homology"/>